<feature type="non-terminal residue" evidence="2">
    <location>
        <position position="1"/>
    </location>
</feature>
<gene>
    <name evidence="2" type="ORF">HaLaN_26079</name>
</gene>
<accession>A0A6A0A5D1</accession>
<reference evidence="2 3" key="1">
    <citation type="submission" date="2020-02" db="EMBL/GenBank/DDBJ databases">
        <title>Draft genome sequence of Haematococcus lacustris strain NIES-144.</title>
        <authorList>
            <person name="Morimoto D."/>
            <person name="Nakagawa S."/>
            <person name="Yoshida T."/>
            <person name="Sawayama S."/>
        </authorList>
    </citation>
    <scope>NUCLEOTIDE SEQUENCE [LARGE SCALE GENOMIC DNA]</scope>
    <source>
        <strain evidence="2 3">NIES-144</strain>
    </source>
</reference>
<evidence type="ECO:0000313" key="3">
    <source>
        <dbReference type="Proteomes" id="UP000485058"/>
    </source>
</evidence>
<dbReference type="AlphaFoldDB" id="A0A6A0A5D1"/>
<keyword evidence="3" id="KW-1185">Reference proteome</keyword>
<sequence length="179" mass="18464">ERQGDCADADGAESAKCHVMATIPQASSGAKDAVQVHSVHAATAPALPHTLCAVSSLKMSMVVLYHTGASLRKSRTEMKVGELPICGTSANCSRGGQEQQQQQHMAMRSSTKVPTSPAGTATCLVLVTPPSPPLTPCSLPLHRAMAGAMARLPSPTPPDKPHSLASGWTETVAQTSSSS</sequence>
<name>A0A6A0A5D1_HAELA</name>
<proteinExistence type="predicted"/>
<evidence type="ECO:0000313" key="2">
    <source>
        <dbReference type="EMBL" id="GFH27709.1"/>
    </source>
</evidence>
<evidence type="ECO:0000256" key="1">
    <source>
        <dbReference type="SAM" id="MobiDB-lite"/>
    </source>
</evidence>
<feature type="compositionally biased region" description="Polar residues" evidence="1">
    <location>
        <begin position="166"/>
        <end position="179"/>
    </location>
</feature>
<organism evidence="2 3">
    <name type="scientific">Haematococcus lacustris</name>
    <name type="common">Green alga</name>
    <name type="synonym">Haematococcus pluvialis</name>
    <dbReference type="NCBI Taxonomy" id="44745"/>
    <lineage>
        <taxon>Eukaryota</taxon>
        <taxon>Viridiplantae</taxon>
        <taxon>Chlorophyta</taxon>
        <taxon>core chlorophytes</taxon>
        <taxon>Chlorophyceae</taxon>
        <taxon>CS clade</taxon>
        <taxon>Chlamydomonadales</taxon>
        <taxon>Haematococcaceae</taxon>
        <taxon>Haematococcus</taxon>
    </lineage>
</organism>
<dbReference type="EMBL" id="BLLF01003587">
    <property type="protein sequence ID" value="GFH27709.1"/>
    <property type="molecule type" value="Genomic_DNA"/>
</dbReference>
<dbReference type="Proteomes" id="UP000485058">
    <property type="component" value="Unassembled WGS sequence"/>
</dbReference>
<comment type="caution">
    <text evidence="2">The sequence shown here is derived from an EMBL/GenBank/DDBJ whole genome shotgun (WGS) entry which is preliminary data.</text>
</comment>
<protein>
    <submittedName>
        <fullName evidence="2">Uncharacterized protein</fullName>
    </submittedName>
</protein>
<feature type="region of interest" description="Disordered" evidence="1">
    <location>
        <begin position="149"/>
        <end position="179"/>
    </location>
</feature>